<dbReference type="PANTHER" id="PTHR42754:SF1">
    <property type="entry name" value="LIPOPROTEIN"/>
    <property type="match status" value="1"/>
</dbReference>
<evidence type="ECO:0000313" key="2">
    <source>
        <dbReference type="Proteomes" id="UP001204376"/>
    </source>
</evidence>
<evidence type="ECO:0000313" key="1">
    <source>
        <dbReference type="EMBL" id="MCQ6959212.1"/>
    </source>
</evidence>
<sequence>MKNPLVFIWSFIIILSASCTKENLHLNDKKTVSEVEASNLKTADFNKNFGGSKEDIATAIATSKDGSYVIAGRTLSNDGDILGNHGLYDGLLIKIDKNGNKIWAKCFGGSNSDEITGIAATEDGGYIFTGSSESSDGDLAGLMLTQSTLWIVKLNSQGVIEWSKVIPNDSPNSGLRQANSIIQTKSGDYVLAGKVWITNSTYNGWYCKLTNLGSVLWEKSIGSVDSDRFQQVVEEKNGNLWLVGTFGQPYESDPISKGDVWLAKVDKDGNITCQQKYGGSLLDEGNSLALDKNRGIIIAGTTYSSNGDVAGFHGGRYDAWVIKVDMSGKKIWQKSAGGTGGDLFSSVIAMQKGGFLLAGQTNSQDGDVTNGTNFQTGDGWLVKLTDSGDIQSQKTFGGGGGDAFYFIAQGLKNNIVAGGVINEGVDFNAWVIGIISSDNF</sequence>
<organism evidence="1 2">
    <name type="scientific">Mucilaginibacter aquariorum</name>
    <dbReference type="NCBI Taxonomy" id="2967225"/>
    <lineage>
        <taxon>Bacteria</taxon>
        <taxon>Pseudomonadati</taxon>
        <taxon>Bacteroidota</taxon>
        <taxon>Sphingobacteriia</taxon>
        <taxon>Sphingobacteriales</taxon>
        <taxon>Sphingobacteriaceae</taxon>
        <taxon>Mucilaginibacter</taxon>
    </lineage>
</organism>
<dbReference type="EMBL" id="JANHOH010000002">
    <property type="protein sequence ID" value="MCQ6959212.1"/>
    <property type="molecule type" value="Genomic_DNA"/>
</dbReference>
<evidence type="ECO:0008006" key="3">
    <source>
        <dbReference type="Google" id="ProtNLM"/>
    </source>
</evidence>
<reference evidence="1 2" key="1">
    <citation type="submission" date="2022-07" db="EMBL/GenBank/DDBJ databases">
        <title>Mucilaginibacter sp. JC4.</title>
        <authorList>
            <person name="Le V."/>
            <person name="Ko S.-R."/>
            <person name="Ahn C.-Y."/>
            <person name="Oh H.-M."/>
        </authorList>
    </citation>
    <scope>NUCLEOTIDE SEQUENCE [LARGE SCALE GENOMIC DNA]</scope>
    <source>
        <strain evidence="1 2">JC4</strain>
    </source>
</reference>
<dbReference type="SUPFAM" id="SSF101898">
    <property type="entry name" value="NHL repeat"/>
    <property type="match status" value="1"/>
</dbReference>
<dbReference type="RefSeq" id="WP_256539399.1">
    <property type="nucleotide sequence ID" value="NZ_JANHOH010000002.1"/>
</dbReference>
<name>A0ABT1T3W4_9SPHI</name>
<protein>
    <recommendedName>
        <fullName evidence="3">T9SS C-terminal target domain-containing protein</fullName>
    </recommendedName>
</protein>
<gene>
    <name evidence="1" type="ORF">NPE20_14645</name>
</gene>
<dbReference type="Proteomes" id="UP001204376">
    <property type="component" value="Unassembled WGS sequence"/>
</dbReference>
<accession>A0ABT1T3W4</accession>
<proteinExistence type="predicted"/>
<comment type="caution">
    <text evidence="1">The sequence shown here is derived from an EMBL/GenBank/DDBJ whole genome shotgun (WGS) entry which is preliminary data.</text>
</comment>
<dbReference type="PROSITE" id="PS51257">
    <property type="entry name" value="PROKAR_LIPOPROTEIN"/>
    <property type="match status" value="1"/>
</dbReference>
<keyword evidence="2" id="KW-1185">Reference proteome</keyword>
<dbReference type="PANTHER" id="PTHR42754">
    <property type="entry name" value="ENDOGLUCANASE"/>
    <property type="match status" value="1"/>
</dbReference>